<organism evidence="2 3">
    <name type="scientific">Papaver atlanticum</name>
    <dbReference type="NCBI Taxonomy" id="357466"/>
    <lineage>
        <taxon>Eukaryota</taxon>
        <taxon>Viridiplantae</taxon>
        <taxon>Streptophyta</taxon>
        <taxon>Embryophyta</taxon>
        <taxon>Tracheophyta</taxon>
        <taxon>Spermatophyta</taxon>
        <taxon>Magnoliopsida</taxon>
        <taxon>Ranunculales</taxon>
        <taxon>Papaveraceae</taxon>
        <taxon>Papaveroideae</taxon>
        <taxon>Papaver</taxon>
    </lineage>
</organism>
<feature type="compositionally biased region" description="Polar residues" evidence="1">
    <location>
        <begin position="41"/>
        <end position="58"/>
    </location>
</feature>
<name>A0AAD4SSP6_9MAGN</name>
<proteinExistence type="predicted"/>
<evidence type="ECO:0000256" key="1">
    <source>
        <dbReference type="SAM" id="MobiDB-lite"/>
    </source>
</evidence>
<evidence type="ECO:0000313" key="2">
    <source>
        <dbReference type="EMBL" id="KAI3919923.1"/>
    </source>
</evidence>
<keyword evidence="3" id="KW-1185">Reference proteome</keyword>
<reference evidence="2" key="1">
    <citation type="submission" date="2022-04" db="EMBL/GenBank/DDBJ databases">
        <title>A functionally conserved STORR gene fusion in Papaver species that diverged 16.8 million years ago.</title>
        <authorList>
            <person name="Catania T."/>
        </authorList>
    </citation>
    <scope>NUCLEOTIDE SEQUENCE</scope>
    <source>
        <strain evidence="2">S-188037</strain>
    </source>
</reference>
<dbReference type="EMBL" id="JAJJMB010008870">
    <property type="protein sequence ID" value="KAI3919923.1"/>
    <property type="molecule type" value="Genomic_DNA"/>
</dbReference>
<accession>A0AAD4SSP6</accession>
<feature type="non-terminal residue" evidence="2">
    <location>
        <position position="58"/>
    </location>
</feature>
<feature type="region of interest" description="Disordered" evidence="1">
    <location>
        <begin position="21"/>
        <end position="58"/>
    </location>
</feature>
<comment type="caution">
    <text evidence="2">The sequence shown here is derived from an EMBL/GenBank/DDBJ whole genome shotgun (WGS) entry which is preliminary data.</text>
</comment>
<gene>
    <name evidence="2" type="ORF">MKW98_001179</name>
</gene>
<dbReference type="Proteomes" id="UP001202328">
    <property type="component" value="Unassembled WGS sequence"/>
</dbReference>
<feature type="compositionally biased region" description="Basic and acidic residues" evidence="1">
    <location>
        <begin position="21"/>
        <end position="30"/>
    </location>
</feature>
<sequence length="58" mass="7010">FFFFLKREELKICHEVYKMSDRRPYSDDPSRYPYPPDYFRNPNSSSDPGMSSGYNNPY</sequence>
<dbReference type="AlphaFoldDB" id="A0AAD4SSP6"/>
<evidence type="ECO:0000313" key="3">
    <source>
        <dbReference type="Proteomes" id="UP001202328"/>
    </source>
</evidence>
<protein>
    <submittedName>
        <fullName evidence="2">Uncharacterized protein</fullName>
    </submittedName>
</protein>